<dbReference type="SUPFAM" id="SSF53067">
    <property type="entry name" value="Actin-like ATPase domain"/>
    <property type="match status" value="2"/>
</dbReference>
<accession>A0A9P6XA24</accession>
<gene>
    <name evidence="1" type="ORF">G6F64_006044</name>
</gene>
<reference evidence="1" key="1">
    <citation type="journal article" date="2020" name="Microb. Genom.">
        <title>Genetic diversity of clinical and environmental Mucorales isolates obtained from an investigation of mucormycosis cases among solid organ transplant recipients.</title>
        <authorList>
            <person name="Nguyen M.H."/>
            <person name="Kaul D."/>
            <person name="Muto C."/>
            <person name="Cheng S.J."/>
            <person name="Richter R.A."/>
            <person name="Bruno V.M."/>
            <person name="Liu G."/>
            <person name="Beyhan S."/>
            <person name="Sundermann A.J."/>
            <person name="Mounaud S."/>
            <person name="Pasculle A.W."/>
            <person name="Nierman W.C."/>
            <person name="Driscoll E."/>
            <person name="Cumbie R."/>
            <person name="Clancy C.J."/>
            <person name="Dupont C.L."/>
        </authorList>
    </citation>
    <scope>NUCLEOTIDE SEQUENCE</scope>
    <source>
        <strain evidence="1">GL11</strain>
    </source>
</reference>
<dbReference type="Proteomes" id="UP000716291">
    <property type="component" value="Unassembled WGS sequence"/>
</dbReference>
<dbReference type="PANTHER" id="PTHR14187:SF5">
    <property type="entry name" value="HEAT SHOCK 70 KDA PROTEIN 12A"/>
    <property type="match status" value="1"/>
</dbReference>
<dbReference type="PANTHER" id="PTHR14187">
    <property type="entry name" value="ALPHA KINASE/ELONGATION FACTOR 2 KINASE"/>
    <property type="match status" value="1"/>
</dbReference>
<comment type="caution">
    <text evidence="1">The sequence shown here is derived from an EMBL/GenBank/DDBJ whole genome shotgun (WGS) entry which is preliminary data.</text>
</comment>
<keyword evidence="2" id="KW-1185">Reference proteome</keyword>
<sequence length="552" mass="62389">MTNVERSYQVTVSIDFGTTYSGCCFCLTEDFDDINVVTKWPKCNSFYAKAPSSLYYKNKNGKLLDWGKGARLLSLKPNQDGTLLQYFKLALIQDDIPLPDGKTPVEIISDYLRSFHEYVVEQIQKTKGFQQYKQYEYKYCLTVPAIWSDKAKALMRESAIRADIINATDPLERLVLISEPEAAAAYCENRYRSLDLRNDDMFMIVDAGGGTVDLVTYLVEDVQSSRTLREVTKGHGGACGSAFIDQNMRHLLESRLGSDAKKMPACVFEIMMDTFVENIKPNYRGDENQYTIEVPATALKYIKSHLLNENGQLVFDKNDLEDYVFGPVLSKAVTLVEDQLKKVGRFVNAVFLVGGFGSSFCLYEALKKYIDYGWVGEIAMPPRGELAVAEGAIYYILKPTLVSNKILRRSYGVRTRLPFEESIDPESSAIVTADGIKRCSTRFEVIAIKGNCIEVGERIKRSYWVEYPKHTEVVLYTCDQDIIPRQVTDEGVVKLAEFPIRMPLLPDVNSGERIDITVEFMFGVTEIHIIIDIAGVTTENILESIDFYSSTM</sequence>
<name>A0A9P6XA24_RHIOR</name>
<proteinExistence type="predicted"/>
<dbReference type="InterPro" id="IPR043129">
    <property type="entry name" value="ATPase_NBD"/>
</dbReference>
<protein>
    <submittedName>
        <fullName evidence="1">Uncharacterized protein</fullName>
    </submittedName>
</protein>
<dbReference type="AlphaFoldDB" id="A0A9P6XA24"/>
<dbReference type="Gene3D" id="3.30.420.40">
    <property type="match status" value="1"/>
</dbReference>
<organism evidence="1 2">
    <name type="scientific">Rhizopus oryzae</name>
    <name type="common">Mucormycosis agent</name>
    <name type="synonym">Rhizopus arrhizus var. delemar</name>
    <dbReference type="NCBI Taxonomy" id="64495"/>
    <lineage>
        <taxon>Eukaryota</taxon>
        <taxon>Fungi</taxon>
        <taxon>Fungi incertae sedis</taxon>
        <taxon>Mucoromycota</taxon>
        <taxon>Mucoromycotina</taxon>
        <taxon>Mucoromycetes</taxon>
        <taxon>Mucorales</taxon>
        <taxon>Mucorineae</taxon>
        <taxon>Rhizopodaceae</taxon>
        <taxon>Rhizopus</taxon>
    </lineage>
</organism>
<dbReference type="EMBL" id="JAANQT010000779">
    <property type="protein sequence ID" value="KAG1308444.1"/>
    <property type="molecule type" value="Genomic_DNA"/>
</dbReference>
<dbReference type="OrthoDB" id="2963168at2759"/>
<evidence type="ECO:0000313" key="1">
    <source>
        <dbReference type="EMBL" id="KAG1308444.1"/>
    </source>
</evidence>
<evidence type="ECO:0000313" key="2">
    <source>
        <dbReference type="Proteomes" id="UP000716291"/>
    </source>
</evidence>